<gene>
    <name evidence="6" type="ORF">B0I18_106112</name>
</gene>
<evidence type="ECO:0000313" key="6">
    <source>
        <dbReference type="EMBL" id="PSK91102.1"/>
    </source>
</evidence>
<evidence type="ECO:0000256" key="4">
    <source>
        <dbReference type="ARBA" id="ARBA00023136"/>
    </source>
</evidence>
<feature type="transmembrane region" description="Helical" evidence="5">
    <location>
        <begin position="112"/>
        <end position="132"/>
    </location>
</feature>
<evidence type="ECO:0000256" key="2">
    <source>
        <dbReference type="ARBA" id="ARBA00022692"/>
    </source>
</evidence>
<dbReference type="Pfam" id="PF01040">
    <property type="entry name" value="UbiA"/>
    <property type="match status" value="1"/>
</dbReference>
<evidence type="ECO:0000313" key="7">
    <source>
        <dbReference type="Proteomes" id="UP000240572"/>
    </source>
</evidence>
<evidence type="ECO:0000256" key="3">
    <source>
        <dbReference type="ARBA" id="ARBA00022989"/>
    </source>
</evidence>
<dbReference type="OrthoDB" id="1452981at2"/>
<keyword evidence="2 5" id="KW-0812">Transmembrane</keyword>
<keyword evidence="6" id="KW-0808">Transferase</keyword>
<dbReference type="AlphaFoldDB" id="A0A2P8D1M1"/>
<feature type="transmembrane region" description="Helical" evidence="5">
    <location>
        <begin position="183"/>
        <end position="203"/>
    </location>
</feature>
<comment type="subcellular location">
    <subcellularLocation>
        <location evidence="1">Membrane</location>
        <topology evidence="1">Multi-pass membrane protein</topology>
    </subcellularLocation>
</comment>
<evidence type="ECO:0000256" key="1">
    <source>
        <dbReference type="ARBA" id="ARBA00004141"/>
    </source>
</evidence>
<dbReference type="InterPro" id="IPR000537">
    <property type="entry name" value="UbiA_prenyltransferase"/>
</dbReference>
<dbReference type="GO" id="GO:0016765">
    <property type="term" value="F:transferase activity, transferring alkyl or aryl (other than methyl) groups"/>
    <property type="evidence" value="ECO:0007669"/>
    <property type="project" value="InterPro"/>
</dbReference>
<name>A0A2P8D1M1_9BACT</name>
<comment type="caution">
    <text evidence="6">The sequence shown here is derived from an EMBL/GenBank/DDBJ whole genome shotgun (WGS) entry which is preliminary data.</text>
</comment>
<dbReference type="GO" id="GO:0016020">
    <property type="term" value="C:membrane"/>
    <property type="evidence" value="ECO:0007669"/>
    <property type="project" value="UniProtKB-SubCell"/>
</dbReference>
<feature type="transmembrane region" description="Helical" evidence="5">
    <location>
        <begin position="81"/>
        <end position="100"/>
    </location>
</feature>
<feature type="transmembrane region" description="Helical" evidence="5">
    <location>
        <begin position="209"/>
        <end position="228"/>
    </location>
</feature>
<feature type="transmembrane region" description="Helical" evidence="5">
    <location>
        <begin position="12"/>
        <end position="34"/>
    </location>
</feature>
<sequence length="255" mass="29784">MATEKLLLGHIPAFGTALHWFVIANTLCIYNLHYYIKRIPAGVSDRADWTLRHRWVHPALIVLGCLISLVCLFYLPFKVILVSVGLGVLSLGYSVPILPFPQKRRLKDWGLLKLFLLSMVWTAVTVLMPMAYWNKSFEAYEVEFLLRFTFMLPLCIAFDIRDMETDRENSIYTLPNAIGLQRCFRLMDFFLLVLLGLAVWQYTRYPILQRLWSALAIIIVTKIVLVLSRKYRSDIFYLLFIDGMMLVYAAFILWR</sequence>
<feature type="transmembrane region" description="Helical" evidence="5">
    <location>
        <begin position="144"/>
        <end position="162"/>
    </location>
</feature>
<reference evidence="6 7" key="1">
    <citation type="submission" date="2018-03" db="EMBL/GenBank/DDBJ databases">
        <title>Genomic Encyclopedia of Type Strains, Phase III (KMG-III): the genomes of soil and plant-associated and newly described type strains.</title>
        <authorList>
            <person name="Whitman W."/>
        </authorList>
    </citation>
    <scope>NUCLEOTIDE SEQUENCE [LARGE SCALE GENOMIC DNA]</scope>
    <source>
        <strain evidence="6 7">CGMCC 1.12700</strain>
    </source>
</reference>
<dbReference type="Proteomes" id="UP000240572">
    <property type="component" value="Unassembled WGS sequence"/>
</dbReference>
<keyword evidence="4 5" id="KW-0472">Membrane</keyword>
<keyword evidence="7" id="KW-1185">Reference proteome</keyword>
<dbReference type="EMBL" id="PYGD01000006">
    <property type="protein sequence ID" value="PSK91102.1"/>
    <property type="molecule type" value="Genomic_DNA"/>
</dbReference>
<feature type="transmembrane region" description="Helical" evidence="5">
    <location>
        <begin position="235"/>
        <end position="254"/>
    </location>
</feature>
<feature type="transmembrane region" description="Helical" evidence="5">
    <location>
        <begin position="55"/>
        <end position="75"/>
    </location>
</feature>
<organism evidence="6 7">
    <name type="scientific">Taibaiella chishuiensis</name>
    <dbReference type="NCBI Taxonomy" id="1434707"/>
    <lineage>
        <taxon>Bacteria</taxon>
        <taxon>Pseudomonadati</taxon>
        <taxon>Bacteroidota</taxon>
        <taxon>Chitinophagia</taxon>
        <taxon>Chitinophagales</taxon>
        <taxon>Chitinophagaceae</taxon>
        <taxon>Taibaiella</taxon>
    </lineage>
</organism>
<protein>
    <submittedName>
        <fullName evidence="6">UbiA prenyltransferase family protein</fullName>
    </submittedName>
</protein>
<keyword evidence="3 5" id="KW-1133">Transmembrane helix</keyword>
<proteinExistence type="predicted"/>
<accession>A0A2P8D1M1</accession>
<evidence type="ECO:0000256" key="5">
    <source>
        <dbReference type="SAM" id="Phobius"/>
    </source>
</evidence>